<comment type="pathway">
    <text evidence="1 7">Cell wall biogenesis; peptidoglycan biosynthesis.</text>
</comment>
<evidence type="ECO:0000256" key="4">
    <source>
        <dbReference type="ARBA" id="ARBA00022984"/>
    </source>
</evidence>
<dbReference type="Proteomes" id="UP001595847">
    <property type="component" value="Unassembled WGS sequence"/>
</dbReference>
<feature type="domain" description="L,D-TPase catalytic" evidence="9">
    <location>
        <begin position="263"/>
        <end position="390"/>
    </location>
</feature>
<feature type="active site" description="Nucleophile" evidence="7">
    <location>
        <position position="366"/>
    </location>
</feature>
<evidence type="ECO:0000259" key="9">
    <source>
        <dbReference type="PROSITE" id="PS52029"/>
    </source>
</evidence>
<evidence type="ECO:0000256" key="1">
    <source>
        <dbReference type="ARBA" id="ARBA00004752"/>
    </source>
</evidence>
<sequence>MKGSTSTAGYRSVGAGAAGSAIILTAACTSLWAGATGTGDGGDPVAIEITPADGTGDARSNVPITVGAANGTITDVRVEQAGGGPDGDIPARLGVEPEGADGDRYAMTGVLNKARTEWVSDWNLVPGADVTVTATGVNDDGAETEVVSRFSTEPTAKGKGLDLESNFPAGGQTVGVGMPVIVNFDLPVENKEQVENSIEVTSEKPAQGAWNWFGDTMAVFRPEKYWEPDQKVSVDMRLAGVEASPGVVGTQNRRLDFQVGREQITTVDDDAHEMTVRRDGETVKTFPISNGRGDTERYTTTNGIHLTMEKYEDMVMDSSTVGVPAGSAEAYRLDVSWAVRFSNSGEFAHAAPWNGNVGSANTSHGCTNMSTEDAKWFHDETLMGDPYIVEGTERELEVDNGWGFWQRSWDDWLANSPTGEPDATTEAGTPGSVHGAA</sequence>
<dbReference type="Pfam" id="PF17964">
    <property type="entry name" value="Big_10"/>
    <property type="match status" value="1"/>
</dbReference>
<keyword evidence="6 7" id="KW-0961">Cell wall biogenesis/degradation</keyword>
<accession>A0ABV8FTL6</accession>
<evidence type="ECO:0000313" key="10">
    <source>
        <dbReference type="EMBL" id="MFC3998749.1"/>
    </source>
</evidence>
<gene>
    <name evidence="10" type="ORF">ACFOVU_22680</name>
</gene>
<reference evidence="11" key="1">
    <citation type="journal article" date="2019" name="Int. J. Syst. Evol. Microbiol.">
        <title>The Global Catalogue of Microorganisms (GCM) 10K type strain sequencing project: providing services to taxonomists for standard genome sequencing and annotation.</title>
        <authorList>
            <consortium name="The Broad Institute Genomics Platform"/>
            <consortium name="The Broad Institute Genome Sequencing Center for Infectious Disease"/>
            <person name="Wu L."/>
            <person name="Ma J."/>
        </authorList>
    </citation>
    <scope>NUCLEOTIDE SEQUENCE [LARGE SCALE GENOMIC DNA]</scope>
    <source>
        <strain evidence="11">TBRC 1826</strain>
    </source>
</reference>
<feature type="region of interest" description="Disordered" evidence="8">
    <location>
        <begin position="37"/>
        <end position="61"/>
    </location>
</feature>
<dbReference type="InterPro" id="IPR005490">
    <property type="entry name" value="LD_TPept_cat_dom"/>
</dbReference>
<keyword evidence="2" id="KW-0808">Transferase</keyword>
<name>A0ABV8FTL6_9ACTN</name>
<dbReference type="PROSITE" id="PS51257">
    <property type="entry name" value="PROKAR_LIPOPROTEIN"/>
    <property type="match status" value="1"/>
</dbReference>
<dbReference type="InterPro" id="IPR041280">
    <property type="entry name" value="Big_10"/>
</dbReference>
<dbReference type="Gene3D" id="2.60.40.3710">
    <property type="match status" value="1"/>
</dbReference>
<dbReference type="Gene3D" id="2.40.440.10">
    <property type="entry name" value="L,D-transpeptidase catalytic domain-like"/>
    <property type="match status" value="1"/>
</dbReference>
<evidence type="ECO:0000256" key="8">
    <source>
        <dbReference type="SAM" id="MobiDB-lite"/>
    </source>
</evidence>
<protein>
    <submittedName>
        <fullName evidence="10">Ig-like domain-containing protein</fullName>
    </submittedName>
</protein>
<dbReference type="EMBL" id="JBHSBH010000015">
    <property type="protein sequence ID" value="MFC3998749.1"/>
    <property type="molecule type" value="Genomic_DNA"/>
</dbReference>
<dbReference type="PANTHER" id="PTHR30582">
    <property type="entry name" value="L,D-TRANSPEPTIDASE"/>
    <property type="match status" value="1"/>
</dbReference>
<evidence type="ECO:0000256" key="7">
    <source>
        <dbReference type="PROSITE-ProRule" id="PRU01373"/>
    </source>
</evidence>
<keyword evidence="3 7" id="KW-0133">Cell shape</keyword>
<keyword evidence="5" id="KW-0012">Acyltransferase</keyword>
<dbReference type="InterPro" id="IPR050979">
    <property type="entry name" value="LD-transpeptidase"/>
</dbReference>
<keyword evidence="11" id="KW-1185">Reference proteome</keyword>
<organism evidence="10 11">
    <name type="scientific">Nocardiopsis sediminis</name>
    <dbReference type="NCBI Taxonomy" id="1778267"/>
    <lineage>
        <taxon>Bacteria</taxon>
        <taxon>Bacillati</taxon>
        <taxon>Actinomycetota</taxon>
        <taxon>Actinomycetes</taxon>
        <taxon>Streptosporangiales</taxon>
        <taxon>Nocardiopsidaceae</taxon>
        <taxon>Nocardiopsis</taxon>
    </lineage>
</organism>
<dbReference type="RefSeq" id="WP_378536827.1">
    <property type="nucleotide sequence ID" value="NZ_JBHSBH010000015.1"/>
</dbReference>
<dbReference type="InterPro" id="IPR038063">
    <property type="entry name" value="Transpep_catalytic_dom"/>
</dbReference>
<keyword evidence="4 7" id="KW-0573">Peptidoglycan synthesis</keyword>
<evidence type="ECO:0000256" key="3">
    <source>
        <dbReference type="ARBA" id="ARBA00022960"/>
    </source>
</evidence>
<evidence type="ECO:0000313" key="11">
    <source>
        <dbReference type="Proteomes" id="UP001595847"/>
    </source>
</evidence>
<proteinExistence type="predicted"/>
<evidence type="ECO:0000256" key="5">
    <source>
        <dbReference type="ARBA" id="ARBA00023315"/>
    </source>
</evidence>
<evidence type="ECO:0000256" key="2">
    <source>
        <dbReference type="ARBA" id="ARBA00022679"/>
    </source>
</evidence>
<dbReference type="SUPFAM" id="SSF141523">
    <property type="entry name" value="L,D-transpeptidase catalytic domain-like"/>
    <property type="match status" value="1"/>
</dbReference>
<dbReference type="PROSITE" id="PS52029">
    <property type="entry name" value="LD_TPASE"/>
    <property type="match status" value="1"/>
</dbReference>
<dbReference type="Pfam" id="PF03734">
    <property type="entry name" value="YkuD"/>
    <property type="match status" value="1"/>
</dbReference>
<feature type="active site" description="Proton donor/acceptor" evidence="7">
    <location>
        <position position="349"/>
    </location>
</feature>
<evidence type="ECO:0000256" key="6">
    <source>
        <dbReference type="ARBA" id="ARBA00023316"/>
    </source>
</evidence>
<dbReference type="PANTHER" id="PTHR30582:SF2">
    <property type="entry name" value="L,D-TRANSPEPTIDASE YCIB-RELATED"/>
    <property type="match status" value="1"/>
</dbReference>
<feature type="region of interest" description="Disordered" evidence="8">
    <location>
        <begin position="413"/>
        <end position="437"/>
    </location>
</feature>
<dbReference type="CDD" id="cd16913">
    <property type="entry name" value="YkuD_like"/>
    <property type="match status" value="1"/>
</dbReference>
<dbReference type="CDD" id="cd13432">
    <property type="entry name" value="LDT_IgD_like_2"/>
    <property type="match status" value="1"/>
</dbReference>
<comment type="caution">
    <text evidence="10">The sequence shown here is derived from an EMBL/GenBank/DDBJ whole genome shotgun (WGS) entry which is preliminary data.</text>
</comment>